<dbReference type="GO" id="GO:0005737">
    <property type="term" value="C:cytoplasm"/>
    <property type="evidence" value="ECO:0007669"/>
    <property type="project" value="TreeGrafter"/>
</dbReference>
<name>A0A495Y3P6_9MICO</name>
<comment type="caution">
    <text evidence="2">The sequence shown here is derived from an EMBL/GenBank/DDBJ whole genome shotgun (WGS) entry which is preliminary data.</text>
</comment>
<gene>
    <name evidence="2" type="ORF">DFJ68_3414</name>
</gene>
<protein>
    <submittedName>
        <fullName evidence="2">Alpha-tubulin suppressor-like RCC1 family protein</fullName>
    </submittedName>
</protein>
<feature type="region of interest" description="Disordered" evidence="1">
    <location>
        <begin position="419"/>
        <end position="448"/>
    </location>
</feature>
<reference evidence="2 3" key="1">
    <citation type="submission" date="2018-10" db="EMBL/GenBank/DDBJ databases">
        <title>Sequencing the genomes of 1000 actinobacteria strains.</title>
        <authorList>
            <person name="Klenk H.-P."/>
        </authorList>
    </citation>
    <scope>NUCLEOTIDE SEQUENCE [LARGE SCALE GENOMIC DNA]</scope>
    <source>
        <strain evidence="2 3">DSM 44267</strain>
    </source>
</reference>
<feature type="region of interest" description="Disordered" evidence="1">
    <location>
        <begin position="461"/>
        <end position="482"/>
    </location>
</feature>
<dbReference type="SUPFAM" id="SSF50985">
    <property type="entry name" value="RCC1/BLIP-II"/>
    <property type="match status" value="3"/>
</dbReference>
<dbReference type="GO" id="GO:0005085">
    <property type="term" value="F:guanyl-nucleotide exchange factor activity"/>
    <property type="evidence" value="ECO:0007669"/>
    <property type="project" value="TreeGrafter"/>
</dbReference>
<evidence type="ECO:0000256" key="1">
    <source>
        <dbReference type="SAM" id="MobiDB-lite"/>
    </source>
</evidence>
<dbReference type="AlphaFoldDB" id="A0A495Y3P6"/>
<dbReference type="PANTHER" id="PTHR45982:SF1">
    <property type="entry name" value="REGULATOR OF CHROMOSOME CONDENSATION"/>
    <property type="match status" value="1"/>
</dbReference>
<dbReference type="Proteomes" id="UP000278440">
    <property type="component" value="Unassembled WGS sequence"/>
</dbReference>
<feature type="region of interest" description="Disordered" evidence="1">
    <location>
        <begin position="37"/>
        <end position="70"/>
    </location>
</feature>
<dbReference type="Pfam" id="PF00415">
    <property type="entry name" value="RCC1"/>
    <property type="match status" value="1"/>
</dbReference>
<keyword evidence="3" id="KW-1185">Reference proteome</keyword>
<accession>A0A495Y3P6</accession>
<dbReference type="InterPro" id="IPR000408">
    <property type="entry name" value="Reg_chr_condens"/>
</dbReference>
<dbReference type="EMBL" id="RBXT01000001">
    <property type="protein sequence ID" value="RKT79936.1"/>
    <property type="molecule type" value="Genomic_DNA"/>
</dbReference>
<sequence length="834" mass="84454">MRLYPRQRRHGRALRTWLGVVLATLVLALVATPTVSASGSAGPPGAALTVPATAAPPGARTPASVAPPAPAPARLADGAVGARVVVGFRHTCVLTRTGGVQCWGDDTYGQLGRGTSGASSAVPQWVSGLRSGVASLSAGEDHTCVVTTAGAVRCWGSNTWGMLGDATTVDRSTPVTPTALTSGMRSVSAGAQQTCAQRTIGAVLCWGWNGSGGLGDGTTTDRLSPVTVKGLPSDVTSVSAGFTYACALTSGGRLWCWGGSRWLAGAGEYFALTTPRLVGLTGVRQIAARLDRTCAVTTAGATWCWGGPGEIGDGRNYVPDAPVPSRVETLGDGSTSAVAPGQASTCVLTPAGAVRCWGTSDLDLGDLLYGNSRTIGAWRPQSVTGLASGIVQVEDNYDHRCALTSAGAVLCWGRGAEGQLGRGSATAAAPSPSRDRSDRSASGAWRTDATTFMDAVQRGVRTGARPGGAGSGPEGAPTGNLSSEVSAVLPTVAQVATGATHACARTTTARLWCWGDNQYGQAPGAQGPLTTTPTEVTALSGVTDVGLGDDTTCAVVSSRTWCWGLNLQHQVSPSDEEWYVATPTRYDALPVDVTQVGSGLAHSCALRTAGGVSCWGSNFQGGLGDGTSDDSATPVVPVGLGSGVASLAEGTPNCVLMTSGQVRCWSFASPTRDSATPVVVPLPAAATSVTVGEAACALLTTGAVYCWGDNRFGYLGDGTLTPRTGIRLVRGLESGVTAISSGGSVTCAVLAAGPTRCWGGSSAGLGNASVNWSSVPKQVGSTGAAVRRVAVGSGFACVLDARPSVWCWGDSYHGQLALPPEAVKRYSRLPLRIG</sequence>
<dbReference type="InterPro" id="IPR051553">
    <property type="entry name" value="Ran_GTPase-activating"/>
</dbReference>
<feature type="compositionally biased region" description="Low complexity" evidence="1">
    <location>
        <begin position="37"/>
        <end position="64"/>
    </location>
</feature>
<dbReference type="Gene3D" id="2.130.10.30">
    <property type="entry name" value="Regulator of chromosome condensation 1/beta-lactamase-inhibitor protein II"/>
    <property type="match status" value="4"/>
</dbReference>
<evidence type="ECO:0000313" key="3">
    <source>
        <dbReference type="Proteomes" id="UP000278440"/>
    </source>
</evidence>
<dbReference type="OrthoDB" id="904022at2"/>
<organism evidence="2 3">
    <name type="scientific">Terracoccus luteus</name>
    <dbReference type="NCBI Taxonomy" id="53356"/>
    <lineage>
        <taxon>Bacteria</taxon>
        <taxon>Bacillati</taxon>
        <taxon>Actinomycetota</taxon>
        <taxon>Actinomycetes</taxon>
        <taxon>Micrococcales</taxon>
        <taxon>Intrasporangiaceae</taxon>
        <taxon>Terracoccus</taxon>
    </lineage>
</organism>
<dbReference type="PROSITE" id="PS50012">
    <property type="entry name" value="RCC1_3"/>
    <property type="match status" value="8"/>
</dbReference>
<proteinExistence type="predicted"/>
<dbReference type="PANTHER" id="PTHR45982">
    <property type="entry name" value="REGULATOR OF CHROMOSOME CONDENSATION"/>
    <property type="match status" value="1"/>
</dbReference>
<dbReference type="InterPro" id="IPR009091">
    <property type="entry name" value="RCC1/BLIP-II"/>
</dbReference>
<dbReference type="Pfam" id="PF13540">
    <property type="entry name" value="RCC1_2"/>
    <property type="match status" value="6"/>
</dbReference>
<evidence type="ECO:0000313" key="2">
    <source>
        <dbReference type="EMBL" id="RKT79936.1"/>
    </source>
</evidence>
<feature type="compositionally biased region" description="Low complexity" evidence="1">
    <location>
        <begin position="422"/>
        <end position="432"/>
    </location>
</feature>
<dbReference type="PRINTS" id="PR00633">
    <property type="entry name" value="RCCNDNSATION"/>
</dbReference>